<reference evidence="3 4" key="1">
    <citation type="journal article" date="2016" name="Environ. Microbiol.">
        <title>Genomic resolution of a cold subsurface aquifer community provides metabolic insights for novel microbes adapted to high CO concentrations.</title>
        <authorList>
            <person name="Probst A.J."/>
            <person name="Castelle C.J."/>
            <person name="Singh A."/>
            <person name="Brown C.T."/>
            <person name="Anantharaman K."/>
            <person name="Sharon I."/>
            <person name="Hug L.A."/>
            <person name="Burstein D."/>
            <person name="Emerson J.B."/>
            <person name="Thomas B.C."/>
            <person name="Banfield J.F."/>
        </authorList>
    </citation>
    <scope>NUCLEOTIDE SEQUENCE [LARGE SCALE GENOMIC DNA]</scope>
    <source>
        <strain evidence="3">CG1_02_38_46</strain>
    </source>
</reference>
<evidence type="ECO:0000313" key="4">
    <source>
        <dbReference type="Proteomes" id="UP000182278"/>
    </source>
</evidence>
<dbReference type="InterPro" id="IPR037232">
    <property type="entry name" value="NADH_quin_OxRdtase_su_C/D-like"/>
</dbReference>
<dbReference type="AlphaFoldDB" id="A0A1J4SFL6"/>
<proteinExistence type="inferred from homology"/>
<feature type="domain" description="NADH:ubiquinone oxidoreductase 30kDa subunit" evidence="2">
    <location>
        <begin position="29"/>
        <end position="146"/>
    </location>
</feature>
<organism evidence="3 4">
    <name type="scientific">Candidatus Desantisbacteria bacterium CG1_02_38_46</name>
    <dbReference type="NCBI Taxonomy" id="1817893"/>
    <lineage>
        <taxon>Bacteria</taxon>
        <taxon>Candidatus Desantisiibacteriota</taxon>
    </lineage>
</organism>
<evidence type="ECO:0000313" key="3">
    <source>
        <dbReference type="EMBL" id="OIN96878.1"/>
    </source>
</evidence>
<protein>
    <recommendedName>
        <fullName evidence="2">NADH:ubiquinone oxidoreductase 30kDa subunit domain-containing protein</fullName>
    </recommendedName>
</protein>
<dbReference type="Gene3D" id="3.30.460.80">
    <property type="entry name" value="NADH:ubiquinone oxidoreductase, 30kDa subunit"/>
    <property type="match status" value="1"/>
</dbReference>
<sequence length="152" mass="17468">MEDIIQKIKDGLGNKIKKWEEKNPRRIYITIAKEDTKESARFLFEDCKARFVISTGIDTPVGFEILHHFSFDSLGKIVSLKVIVPKSNPEIESITPIILGAEFIEREIYEMLGVKFLNHPKLERLLLSDDWPKDICPLRKDVTLGGEIKKSD</sequence>
<dbReference type="Pfam" id="PF00329">
    <property type="entry name" value="Complex1_30kDa"/>
    <property type="match status" value="1"/>
</dbReference>
<dbReference type="InterPro" id="IPR001268">
    <property type="entry name" value="NADH_UbQ_OxRdtase_30kDa_su"/>
</dbReference>
<name>A0A1J4SFL6_9BACT</name>
<evidence type="ECO:0000259" key="2">
    <source>
        <dbReference type="Pfam" id="PF00329"/>
    </source>
</evidence>
<dbReference type="STRING" id="1817893.AUJ66_05070"/>
<dbReference type="PANTHER" id="PTHR10884">
    <property type="entry name" value="NADH DEHYDROGENASE UBIQUINONE IRON-SULFUR PROTEIN 3"/>
    <property type="match status" value="1"/>
</dbReference>
<comment type="similarity">
    <text evidence="1">Belongs to the complex I 30 kDa subunit family.</text>
</comment>
<dbReference type="PANTHER" id="PTHR10884:SF14">
    <property type="entry name" value="NADH DEHYDROGENASE [UBIQUINONE] IRON-SULFUR PROTEIN 3, MITOCHONDRIAL"/>
    <property type="match status" value="1"/>
</dbReference>
<evidence type="ECO:0000256" key="1">
    <source>
        <dbReference type="ARBA" id="ARBA00007569"/>
    </source>
</evidence>
<dbReference type="Proteomes" id="UP000182278">
    <property type="component" value="Unassembled WGS sequence"/>
</dbReference>
<dbReference type="SUPFAM" id="SSF143243">
    <property type="entry name" value="Nqo5-like"/>
    <property type="match status" value="1"/>
</dbReference>
<gene>
    <name evidence="3" type="ORF">AUJ66_05070</name>
</gene>
<dbReference type="GO" id="GO:0008137">
    <property type="term" value="F:NADH dehydrogenase (ubiquinone) activity"/>
    <property type="evidence" value="ECO:0007669"/>
    <property type="project" value="InterPro"/>
</dbReference>
<dbReference type="EMBL" id="MNUO01000074">
    <property type="protein sequence ID" value="OIN96878.1"/>
    <property type="molecule type" value="Genomic_DNA"/>
</dbReference>
<accession>A0A1J4SFL6</accession>
<comment type="caution">
    <text evidence="3">The sequence shown here is derived from an EMBL/GenBank/DDBJ whole genome shotgun (WGS) entry which is preliminary data.</text>
</comment>